<evidence type="ECO:0000256" key="2">
    <source>
        <dbReference type="SAM" id="Phobius"/>
    </source>
</evidence>
<evidence type="ECO:0000313" key="3">
    <source>
        <dbReference type="EMBL" id="KAL3281861.1"/>
    </source>
</evidence>
<gene>
    <name evidence="3" type="ORF">HHI36_005066</name>
</gene>
<evidence type="ECO:0000256" key="1">
    <source>
        <dbReference type="SAM" id="MobiDB-lite"/>
    </source>
</evidence>
<sequence>MQEIKTALNWRRKKESIGGNEFCVVLLAAANLLTSCLSFLRISQQFSVSTQSIIQSKANSRQGALRRNHLKRPIDREEDKEKYPQLYCTQCTKGIRNK</sequence>
<dbReference type="EMBL" id="JABFTP020000144">
    <property type="protein sequence ID" value="KAL3281861.1"/>
    <property type="molecule type" value="Genomic_DNA"/>
</dbReference>
<name>A0ABD2NU14_9CUCU</name>
<dbReference type="AlphaFoldDB" id="A0ABD2NU14"/>
<feature type="region of interest" description="Disordered" evidence="1">
    <location>
        <begin position="59"/>
        <end position="80"/>
    </location>
</feature>
<keyword evidence="4" id="KW-1185">Reference proteome</keyword>
<accession>A0ABD2NU14</accession>
<feature type="transmembrane region" description="Helical" evidence="2">
    <location>
        <begin position="21"/>
        <end position="40"/>
    </location>
</feature>
<keyword evidence="2" id="KW-0812">Transmembrane</keyword>
<keyword evidence="2" id="KW-0472">Membrane</keyword>
<proteinExistence type="predicted"/>
<keyword evidence="2" id="KW-1133">Transmembrane helix</keyword>
<reference evidence="3 4" key="1">
    <citation type="journal article" date="2021" name="BMC Biol.">
        <title>Horizontally acquired antibacterial genes associated with adaptive radiation of ladybird beetles.</title>
        <authorList>
            <person name="Li H.S."/>
            <person name="Tang X.F."/>
            <person name="Huang Y.H."/>
            <person name="Xu Z.Y."/>
            <person name="Chen M.L."/>
            <person name="Du X.Y."/>
            <person name="Qiu B.Y."/>
            <person name="Chen P.T."/>
            <person name="Zhang W."/>
            <person name="Slipinski A."/>
            <person name="Escalona H.E."/>
            <person name="Waterhouse R.M."/>
            <person name="Zwick A."/>
            <person name="Pang H."/>
        </authorList>
    </citation>
    <scope>NUCLEOTIDE SEQUENCE [LARGE SCALE GENOMIC DNA]</scope>
    <source>
        <strain evidence="3">SYSU2018</strain>
    </source>
</reference>
<dbReference type="Proteomes" id="UP001516400">
    <property type="component" value="Unassembled WGS sequence"/>
</dbReference>
<comment type="caution">
    <text evidence="3">The sequence shown here is derived from an EMBL/GenBank/DDBJ whole genome shotgun (WGS) entry which is preliminary data.</text>
</comment>
<protein>
    <submittedName>
        <fullName evidence="3">Uncharacterized protein</fullName>
    </submittedName>
</protein>
<evidence type="ECO:0000313" key="4">
    <source>
        <dbReference type="Proteomes" id="UP001516400"/>
    </source>
</evidence>
<organism evidence="3 4">
    <name type="scientific">Cryptolaemus montrouzieri</name>
    <dbReference type="NCBI Taxonomy" id="559131"/>
    <lineage>
        <taxon>Eukaryota</taxon>
        <taxon>Metazoa</taxon>
        <taxon>Ecdysozoa</taxon>
        <taxon>Arthropoda</taxon>
        <taxon>Hexapoda</taxon>
        <taxon>Insecta</taxon>
        <taxon>Pterygota</taxon>
        <taxon>Neoptera</taxon>
        <taxon>Endopterygota</taxon>
        <taxon>Coleoptera</taxon>
        <taxon>Polyphaga</taxon>
        <taxon>Cucujiformia</taxon>
        <taxon>Coccinelloidea</taxon>
        <taxon>Coccinellidae</taxon>
        <taxon>Scymninae</taxon>
        <taxon>Scymnini</taxon>
        <taxon>Cryptolaemus</taxon>
    </lineage>
</organism>